<accession>A0ACB8R7E7</accession>
<dbReference type="Proteomes" id="UP000814033">
    <property type="component" value="Unassembled WGS sequence"/>
</dbReference>
<evidence type="ECO:0000313" key="2">
    <source>
        <dbReference type="Proteomes" id="UP000814033"/>
    </source>
</evidence>
<name>A0ACB8R7E7_9AGAM</name>
<keyword evidence="2" id="KW-1185">Reference proteome</keyword>
<evidence type="ECO:0000313" key="1">
    <source>
        <dbReference type="EMBL" id="KAI0039958.1"/>
    </source>
</evidence>
<dbReference type="EMBL" id="MU276243">
    <property type="protein sequence ID" value="KAI0039958.1"/>
    <property type="molecule type" value="Genomic_DNA"/>
</dbReference>
<proteinExistence type="predicted"/>
<sequence length="130" mass="14190">MVLGLNQYLLAYVLTCRRIWTPRAKLDMFVTAASFVGPLPVLLAASFRCLRTKHPPPPPPPPPCHVSHRSLTTSAPPLPSATPSVRRQPPASLIRSRIMDLPSRLTSSCALHWPSALMPATLVGRSIILL</sequence>
<reference evidence="1" key="1">
    <citation type="submission" date="2021-02" db="EMBL/GenBank/DDBJ databases">
        <authorList>
            <consortium name="DOE Joint Genome Institute"/>
            <person name="Ahrendt S."/>
            <person name="Looney B.P."/>
            <person name="Miyauchi S."/>
            <person name="Morin E."/>
            <person name="Drula E."/>
            <person name="Courty P.E."/>
            <person name="Chicoki N."/>
            <person name="Fauchery L."/>
            <person name="Kohler A."/>
            <person name="Kuo A."/>
            <person name="Labutti K."/>
            <person name="Pangilinan J."/>
            <person name="Lipzen A."/>
            <person name="Riley R."/>
            <person name="Andreopoulos W."/>
            <person name="He G."/>
            <person name="Johnson J."/>
            <person name="Barry K.W."/>
            <person name="Grigoriev I.V."/>
            <person name="Nagy L."/>
            <person name="Hibbett D."/>
            <person name="Henrissat B."/>
            <person name="Matheny P.B."/>
            <person name="Labbe J."/>
            <person name="Martin F."/>
        </authorList>
    </citation>
    <scope>NUCLEOTIDE SEQUENCE</scope>
    <source>
        <strain evidence="1">FP105234-sp</strain>
    </source>
</reference>
<reference evidence="1" key="2">
    <citation type="journal article" date="2022" name="New Phytol.">
        <title>Evolutionary transition to the ectomycorrhizal habit in the genomes of a hyperdiverse lineage of mushroom-forming fungi.</title>
        <authorList>
            <person name="Looney B."/>
            <person name="Miyauchi S."/>
            <person name="Morin E."/>
            <person name="Drula E."/>
            <person name="Courty P.E."/>
            <person name="Kohler A."/>
            <person name="Kuo A."/>
            <person name="LaButti K."/>
            <person name="Pangilinan J."/>
            <person name="Lipzen A."/>
            <person name="Riley R."/>
            <person name="Andreopoulos W."/>
            <person name="He G."/>
            <person name="Johnson J."/>
            <person name="Nolan M."/>
            <person name="Tritt A."/>
            <person name="Barry K.W."/>
            <person name="Grigoriev I.V."/>
            <person name="Nagy L.G."/>
            <person name="Hibbett D."/>
            <person name="Henrissat B."/>
            <person name="Matheny P.B."/>
            <person name="Labbe J."/>
            <person name="Martin F.M."/>
        </authorList>
    </citation>
    <scope>NUCLEOTIDE SEQUENCE</scope>
    <source>
        <strain evidence="1">FP105234-sp</strain>
    </source>
</reference>
<organism evidence="1 2">
    <name type="scientific">Auriscalpium vulgare</name>
    <dbReference type="NCBI Taxonomy" id="40419"/>
    <lineage>
        <taxon>Eukaryota</taxon>
        <taxon>Fungi</taxon>
        <taxon>Dikarya</taxon>
        <taxon>Basidiomycota</taxon>
        <taxon>Agaricomycotina</taxon>
        <taxon>Agaricomycetes</taxon>
        <taxon>Russulales</taxon>
        <taxon>Auriscalpiaceae</taxon>
        <taxon>Auriscalpium</taxon>
    </lineage>
</organism>
<gene>
    <name evidence="1" type="ORF">FA95DRAFT_956364</name>
</gene>
<comment type="caution">
    <text evidence="1">The sequence shown here is derived from an EMBL/GenBank/DDBJ whole genome shotgun (WGS) entry which is preliminary data.</text>
</comment>
<protein>
    <submittedName>
        <fullName evidence="1">Uncharacterized protein</fullName>
    </submittedName>
</protein>